<feature type="region of interest" description="Disordered" evidence="1">
    <location>
        <begin position="139"/>
        <end position="167"/>
    </location>
</feature>
<protein>
    <submittedName>
        <fullName evidence="2">Uncharacterized protein</fullName>
    </submittedName>
</protein>
<proteinExistence type="predicted"/>
<evidence type="ECO:0000313" key="3">
    <source>
        <dbReference type="Proteomes" id="UP000077623"/>
    </source>
</evidence>
<reference evidence="3" key="1">
    <citation type="submission" date="2016-04" db="EMBL/GenBank/DDBJ databases">
        <authorList>
            <person name="Quiroz-Castaneda R.E."/>
            <person name="Martinez-Ocampo F."/>
        </authorList>
    </citation>
    <scope>NUCLEOTIDE SEQUENCE [LARGE SCALE GENOMIC DNA]</scope>
    <source>
        <strain evidence="3">INIFAP01</strain>
    </source>
</reference>
<evidence type="ECO:0000256" key="1">
    <source>
        <dbReference type="SAM" id="MobiDB-lite"/>
    </source>
</evidence>
<organism evidence="2 3">
    <name type="scientific">Candidatus Mycoplasma haematobovis</name>
    <dbReference type="NCBI Taxonomy" id="432608"/>
    <lineage>
        <taxon>Bacteria</taxon>
        <taxon>Bacillati</taxon>
        <taxon>Mycoplasmatota</taxon>
        <taxon>Mollicutes</taxon>
        <taxon>Mycoplasmataceae</taxon>
        <taxon>Mycoplasma</taxon>
    </lineage>
</organism>
<dbReference type="EMBL" id="LWUJ01000010">
    <property type="protein sequence ID" value="OAL10530.1"/>
    <property type="molecule type" value="Genomic_DNA"/>
</dbReference>
<dbReference type="AlphaFoldDB" id="A0A1A9QFQ5"/>
<comment type="caution">
    <text evidence="2">The sequence shown here is derived from an EMBL/GenBank/DDBJ whole genome shotgun (WGS) entry which is preliminary data.</text>
</comment>
<dbReference type="RefSeq" id="WP_187149764.1">
    <property type="nucleotide sequence ID" value="NZ_LWUJ01000010.1"/>
</dbReference>
<keyword evidence="3" id="KW-1185">Reference proteome</keyword>
<dbReference type="STRING" id="432608.A6V39_00500"/>
<dbReference type="Proteomes" id="UP000077623">
    <property type="component" value="Unassembled WGS sequence"/>
</dbReference>
<feature type="compositionally biased region" description="Low complexity" evidence="1">
    <location>
        <begin position="143"/>
        <end position="155"/>
    </location>
</feature>
<name>A0A1A9QFQ5_9MOLU</name>
<accession>A0A1A9QFQ5</accession>
<gene>
    <name evidence="2" type="ORF">A6V39_00500</name>
</gene>
<sequence length="167" mass="18050">MTTKFIVSTALGVSAIGGTAGIGYWYSLPKDLKELLIKEGIKLLDVDSTKDDDNWKKLAEKYKGEGESITLTDNTVIKRIKDFKIADPAPNNAIDYTKLKDKCKKLFQKPIEKEEAFDTAKQNAKDWCSSDSDVFKKDLAPASRGSSVGNVNPGSVGSGDDRGGVGG</sequence>
<evidence type="ECO:0000313" key="2">
    <source>
        <dbReference type="EMBL" id="OAL10530.1"/>
    </source>
</evidence>